<name>X8DVA7_9MYCO</name>
<sequence>MVDSARLKKSAREYMAAHPGVKYQQALEIVRDQDLVPIAAASDTPAGPPPPVAATSQAGGGDPAGPEAWLNALGGTQPPTNSQPAGRRR</sequence>
<dbReference type="EMBL" id="JAOJ01000002">
    <property type="protein sequence ID" value="EUA71931.1"/>
    <property type="molecule type" value="Genomic_DNA"/>
</dbReference>
<gene>
    <name evidence="2" type="ORF">I540_3050</name>
</gene>
<evidence type="ECO:0000313" key="2">
    <source>
        <dbReference type="EMBL" id="EUA71931.1"/>
    </source>
</evidence>
<reference evidence="2 3" key="1">
    <citation type="submission" date="2013-12" db="EMBL/GenBank/DDBJ databases">
        <authorList>
            <person name="Zelazny A."/>
            <person name="Olivier K."/>
            <person name="Holland S."/>
            <person name="Lenaerts A."/>
            <person name="Ordway D."/>
            <person name="DeGroote M.A."/>
            <person name="Parker T."/>
            <person name="Sizemore C."/>
            <person name="Tallon L.J."/>
            <person name="Sadzewicz L.K."/>
            <person name="Sengamalay N."/>
            <person name="Fraser C.M."/>
            <person name="Hine E."/>
            <person name="Shefchek K.A."/>
            <person name="Das S.P."/>
            <person name="Tettelin H."/>
        </authorList>
    </citation>
    <scope>NUCLEOTIDE SEQUENCE [LARGE SCALE GENOMIC DNA]</scope>
    <source>
        <strain evidence="2 3">1513</strain>
    </source>
</reference>
<proteinExistence type="predicted"/>
<comment type="caution">
    <text evidence="2">The sequence shown here is derived from an EMBL/GenBank/DDBJ whole genome shotgun (WGS) entry which is preliminary data.</text>
</comment>
<dbReference type="Proteomes" id="UP000023351">
    <property type="component" value="Unassembled WGS sequence"/>
</dbReference>
<organism evidence="2 3">
    <name type="scientific">Mycobacteroides abscessus subsp. bolletii 1513</name>
    <dbReference type="NCBI Taxonomy" id="1299321"/>
    <lineage>
        <taxon>Bacteria</taxon>
        <taxon>Bacillati</taxon>
        <taxon>Actinomycetota</taxon>
        <taxon>Actinomycetes</taxon>
        <taxon>Mycobacteriales</taxon>
        <taxon>Mycobacteriaceae</taxon>
        <taxon>Mycobacteroides</taxon>
        <taxon>Mycobacteroides abscessus</taxon>
    </lineage>
</organism>
<dbReference type="PATRIC" id="fig|1299321.3.peg.2963"/>
<protein>
    <submittedName>
        <fullName evidence="2">Uncharacterized protein</fullName>
    </submittedName>
</protein>
<evidence type="ECO:0000256" key="1">
    <source>
        <dbReference type="SAM" id="MobiDB-lite"/>
    </source>
</evidence>
<dbReference type="AlphaFoldDB" id="X8DVA7"/>
<accession>X8DVA7</accession>
<feature type="compositionally biased region" description="Polar residues" evidence="1">
    <location>
        <begin position="77"/>
        <end position="89"/>
    </location>
</feature>
<evidence type="ECO:0000313" key="3">
    <source>
        <dbReference type="Proteomes" id="UP000023351"/>
    </source>
</evidence>
<feature type="region of interest" description="Disordered" evidence="1">
    <location>
        <begin position="39"/>
        <end position="89"/>
    </location>
</feature>